<evidence type="ECO:0000313" key="5">
    <source>
        <dbReference type="Proteomes" id="UP000233256"/>
    </source>
</evidence>
<feature type="compositionally biased region" description="Polar residues" evidence="1">
    <location>
        <begin position="235"/>
        <end position="254"/>
    </location>
</feature>
<name>A0A2N1PPK7_9BACT</name>
<accession>A0A2N1PPK7</accession>
<keyword evidence="2" id="KW-1133">Transmembrane helix</keyword>
<dbReference type="InterPro" id="IPR026870">
    <property type="entry name" value="Zinc_ribbon_dom"/>
</dbReference>
<dbReference type="AlphaFoldDB" id="A0A2N1PPK7"/>
<keyword evidence="2" id="KW-0472">Membrane</keyword>
<proteinExistence type="predicted"/>
<feature type="compositionally biased region" description="Polar residues" evidence="1">
    <location>
        <begin position="203"/>
        <end position="215"/>
    </location>
</feature>
<feature type="compositionally biased region" description="Low complexity" evidence="1">
    <location>
        <begin position="113"/>
        <end position="154"/>
    </location>
</feature>
<reference evidence="4 5" key="1">
    <citation type="journal article" date="2017" name="ISME J.">
        <title>Potential for microbial H2 and metal transformations associated with novel bacteria and archaea in deep terrestrial subsurface sediments.</title>
        <authorList>
            <person name="Hernsdorf A.W."/>
            <person name="Amano Y."/>
            <person name="Miyakawa K."/>
            <person name="Ise K."/>
            <person name="Suzuki Y."/>
            <person name="Anantharaman K."/>
            <person name="Probst A."/>
            <person name="Burstein D."/>
            <person name="Thomas B.C."/>
            <person name="Banfield J.F."/>
        </authorList>
    </citation>
    <scope>NUCLEOTIDE SEQUENCE [LARGE SCALE GENOMIC DNA]</scope>
    <source>
        <strain evidence="4">HGW-Wallbacteria-1</strain>
    </source>
</reference>
<dbReference type="Pfam" id="PF13240">
    <property type="entry name" value="Zn_Ribbon_1"/>
    <property type="match status" value="1"/>
</dbReference>
<evidence type="ECO:0000313" key="4">
    <source>
        <dbReference type="EMBL" id="PKK90273.1"/>
    </source>
</evidence>
<organism evidence="4 5">
    <name type="scientific">Candidatus Wallbacteria bacterium HGW-Wallbacteria-1</name>
    <dbReference type="NCBI Taxonomy" id="2013854"/>
    <lineage>
        <taxon>Bacteria</taxon>
        <taxon>Candidatus Walliibacteriota</taxon>
    </lineage>
</organism>
<feature type="region of interest" description="Disordered" evidence="1">
    <location>
        <begin position="105"/>
        <end position="258"/>
    </location>
</feature>
<dbReference type="EMBL" id="PGXC01000006">
    <property type="protein sequence ID" value="PKK90273.1"/>
    <property type="molecule type" value="Genomic_DNA"/>
</dbReference>
<evidence type="ECO:0000259" key="3">
    <source>
        <dbReference type="Pfam" id="PF13240"/>
    </source>
</evidence>
<evidence type="ECO:0000256" key="1">
    <source>
        <dbReference type="SAM" id="MobiDB-lite"/>
    </source>
</evidence>
<feature type="transmembrane region" description="Helical" evidence="2">
    <location>
        <begin position="40"/>
        <end position="62"/>
    </location>
</feature>
<gene>
    <name evidence="4" type="ORF">CVV64_09920</name>
</gene>
<dbReference type="Proteomes" id="UP000233256">
    <property type="component" value="Unassembled WGS sequence"/>
</dbReference>
<feature type="domain" description="Zinc-ribbon" evidence="3">
    <location>
        <begin position="62"/>
        <end position="83"/>
    </location>
</feature>
<evidence type="ECO:0000256" key="2">
    <source>
        <dbReference type="SAM" id="Phobius"/>
    </source>
</evidence>
<comment type="caution">
    <text evidence="4">The sequence shown here is derived from an EMBL/GenBank/DDBJ whole genome shotgun (WGS) entry which is preliminary data.</text>
</comment>
<keyword evidence="2" id="KW-0812">Transmembrane</keyword>
<protein>
    <recommendedName>
        <fullName evidence="3">Zinc-ribbon domain-containing protein</fullName>
    </recommendedName>
</protein>
<feature type="compositionally biased region" description="Low complexity" evidence="1">
    <location>
        <begin position="174"/>
        <end position="185"/>
    </location>
</feature>
<sequence>MFLGLEIEFSDLIGVIMNKIEHWKSSADNNIAVVISSGRILRLTLSIMLLSIVFIPAVLALFCPRCGRENTAGVRFCSFCGLPVQEVFNYVKFLENKEKQVRQIMGSGPSLTSMSSPEQPSQSSMPPVSSSVPVSSAAASSNSSVASGQSSLQPPVSGKVASTSRSPVKGMVHSSQKGQSASAGQYEPVRQSAPSAGRGFSSEPVSSAVTESASGSGPEGKVSDLFGARFESMDNGGSTEQGSSAADNESSATGSALAGEKAGEGSVVILMTYKKKGPDDIFNRPGKVYINSAFVGDILPVQEEKKDYGFDSKLFGKLSSYSDEIHYKFARNDIPEGVYQVKVAIEQKGFLRNVSKYKVFDNVEVKAAQETRLLYQWNSRTSFGK</sequence>